<dbReference type="GO" id="GO:0005524">
    <property type="term" value="F:ATP binding"/>
    <property type="evidence" value="ECO:0007669"/>
    <property type="project" value="UniProtKB-UniRule"/>
</dbReference>
<accession>A0A1H0S167</accession>
<evidence type="ECO:0000256" key="5">
    <source>
        <dbReference type="ARBA" id="ARBA00004692"/>
    </source>
</evidence>
<dbReference type="RefSeq" id="WP_092834521.1">
    <property type="nucleotide sequence ID" value="NZ_CP028290.1"/>
</dbReference>
<dbReference type="GO" id="GO:0009236">
    <property type="term" value="P:cobalamin biosynthetic process"/>
    <property type="evidence" value="ECO:0007669"/>
    <property type="project" value="UniProtKB-UniRule"/>
</dbReference>
<evidence type="ECO:0000256" key="3">
    <source>
        <dbReference type="ARBA" id="ARBA00001522"/>
    </source>
</evidence>
<dbReference type="InterPro" id="IPR003203">
    <property type="entry name" value="CobU/CobP"/>
</dbReference>
<evidence type="ECO:0000256" key="7">
    <source>
        <dbReference type="ARBA" id="ARBA00007490"/>
    </source>
</evidence>
<dbReference type="EC" id="2.7.7.62" evidence="14"/>
<evidence type="ECO:0000256" key="1">
    <source>
        <dbReference type="ARBA" id="ARBA00000312"/>
    </source>
</evidence>
<evidence type="ECO:0000256" key="8">
    <source>
        <dbReference type="ARBA" id="ARBA00022573"/>
    </source>
</evidence>
<keyword evidence="18" id="KW-1185">Reference proteome</keyword>
<comment type="similarity">
    <text evidence="7 14">Belongs to the CobU/CobP family.</text>
</comment>
<dbReference type="SUPFAM" id="SSF52540">
    <property type="entry name" value="P-loop containing nucleoside triphosphate hydrolases"/>
    <property type="match status" value="1"/>
</dbReference>
<dbReference type="AlphaFoldDB" id="A0A1H0S167"/>
<evidence type="ECO:0000313" key="18">
    <source>
        <dbReference type="Proteomes" id="UP000199317"/>
    </source>
</evidence>
<dbReference type="Gene3D" id="3.40.50.300">
    <property type="entry name" value="P-loop containing nucleotide triphosphate hydrolases"/>
    <property type="match status" value="1"/>
</dbReference>
<feature type="binding site" evidence="16">
    <location>
        <begin position="32"/>
        <end position="39"/>
    </location>
    <ligand>
        <name>GTP</name>
        <dbReference type="ChEBI" id="CHEBI:37565"/>
    </ligand>
</feature>
<protein>
    <recommendedName>
        <fullName evidence="14">Bifunctional adenosylcobalamin biosynthesis protein</fullName>
        <ecNumber evidence="14">2.7.1.156</ecNumber>
        <ecNumber evidence="14">2.7.7.62</ecNumber>
    </recommendedName>
</protein>
<keyword evidence="8 14" id="KW-0169">Cobalamin biosynthesis</keyword>
<sequence>MTALAAPSVGDGIGDGMQGAPMALARSEFILGGQKSGKSRRAEMLARTWMEASGAHRAVLIATGRAWDDEMRERIACHQRERAVRVPGMETVEEPLDVAGALARCSRAGTLVVVDCLTLWLTQWLMPLPEAPPPGDFEPQCRAFLEAVRQAPGPVVVVGNEIGLGVIPLGREVRAFVDTLGRLNQRTAEACARVTLMAAGLPLALKEAPHP</sequence>
<evidence type="ECO:0000256" key="15">
    <source>
        <dbReference type="PIRSR" id="PIRSR006135-1"/>
    </source>
</evidence>
<evidence type="ECO:0000256" key="16">
    <source>
        <dbReference type="PIRSR" id="PIRSR006135-2"/>
    </source>
</evidence>
<feature type="binding site" evidence="16">
    <location>
        <position position="115"/>
    </location>
    <ligand>
        <name>GTP</name>
        <dbReference type="ChEBI" id="CHEBI:37565"/>
    </ligand>
</feature>
<comment type="catalytic activity">
    <reaction evidence="2 14">
        <text>adenosylcob(III)inamide phosphate + GTP + H(+) = adenosylcob(III)inamide-GDP + diphosphate</text>
        <dbReference type="Rhea" id="RHEA:22712"/>
        <dbReference type="ChEBI" id="CHEBI:15378"/>
        <dbReference type="ChEBI" id="CHEBI:33019"/>
        <dbReference type="ChEBI" id="CHEBI:37565"/>
        <dbReference type="ChEBI" id="CHEBI:58502"/>
        <dbReference type="ChEBI" id="CHEBI:60487"/>
        <dbReference type="EC" id="2.7.7.62"/>
    </reaction>
</comment>
<evidence type="ECO:0000256" key="12">
    <source>
        <dbReference type="ARBA" id="ARBA00022840"/>
    </source>
</evidence>
<dbReference type="EMBL" id="FNJL01000011">
    <property type="protein sequence ID" value="SDP35571.1"/>
    <property type="molecule type" value="Genomic_DNA"/>
</dbReference>
<dbReference type="OrthoDB" id="9788370at2"/>
<comment type="function">
    <text evidence="4 14">Catalyzes ATP-dependent phosphorylation of adenosylcobinamide and addition of GMP to adenosylcobinamide phosphate.</text>
</comment>
<gene>
    <name evidence="17" type="ORF">SAMN04489708_11166</name>
</gene>
<reference evidence="18" key="1">
    <citation type="submission" date="2016-10" db="EMBL/GenBank/DDBJ databases">
        <authorList>
            <person name="Varghese N."/>
            <person name="Submissions S."/>
        </authorList>
    </citation>
    <scope>NUCLEOTIDE SEQUENCE [LARGE SCALE GENOMIC DNA]</scope>
    <source>
        <strain evidence="18">DSM 17101</strain>
    </source>
</reference>
<dbReference type="UniPathway" id="UPA00148">
    <property type="reaction ID" value="UER00236"/>
</dbReference>
<comment type="catalytic activity">
    <reaction evidence="3">
        <text>adenosylcob(III)inamide + GTP = adenosylcob(III)inamide phosphate + GDP + H(+)</text>
        <dbReference type="Rhea" id="RHEA:15765"/>
        <dbReference type="ChEBI" id="CHEBI:2480"/>
        <dbReference type="ChEBI" id="CHEBI:15378"/>
        <dbReference type="ChEBI" id="CHEBI:37565"/>
        <dbReference type="ChEBI" id="CHEBI:58189"/>
        <dbReference type="ChEBI" id="CHEBI:58502"/>
        <dbReference type="EC" id="2.7.1.156"/>
    </reaction>
</comment>
<evidence type="ECO:0000256" key="2">
    <source>
        <dbReference type="ARBA" id="ARBA00000711"/>
    </source>
</evidence>
<keyword evidence="11 14" id="KW-0418">Kinase</keyword>
<dbReference type="PANTHER" id="PTHR34848">
    <property type="match status" value="1"/>
</dbReference>
<organism evidence="17 18">
    <name type="scientific">Paracidovorax cattleyae</name>
    <dbReference type="NCBI Taxonomy" id="80868"/>
    <lineage>
        <taxon>Bacteria</taxon>
        <taxon>Pseudomonadati</taxon>
        <taxon>Pseudomonadota</taxon>
        <taxon>Betaproteobacteria</taxon>
        <taxon>Burkholderiales</taxon>
        <taxon>Comamonadaceae</taxon>
        <taxon>Paracidovorax</taxon>
    </lineage>
</organism>
<keyword evidence="10 14" id="KW-0547">Nucleotide-binding</keyword>
<dbReference type="InterPro" id="IPR027417">
    <property type="entry name" value="P-loop_NTPase"/>
</dbReference>
<evidence type="ECO:0000256" key="6">
    <source>
        <dbReference type="ARBA" id="ARBA00005159"/>
    </source>
</evidence>
<dbReference type="Pfam" id="PF02283">
    <property type="entry name" value="CobU"/>
    <property type="match status" value="1"/>
</dbReference>
<dbReference type="Proteomes" id="UP000199317">
    <property type="component" value="Unassembled WGS sequence"/>
</dbReference>
<evidence type="ECO:0000256" key="9">
    <source>
        <dbReference type="ARBA" id="ARBA00022679"/>
    </source>
</evidence>
<dbReference type="PIRSF" id="PIRSF006135">
    <property type="entry name" value="CobU"/>
    <property type="match status" value="1"/>
</dbReference>
<evidence type="ECO:0000256" key="4">
    <source>
        <dbReference type="ARBA" id="ARBA00003889"/>
    </source>
</evidence>
<feature type="active site" description="GMP-histidine intermediate" evidence="15">
    <location>
        <position position="78"/>
    </location>
</feature>
<comment type="pathway">
    <text evidence="6 14">Cofactor biosynthesis; adenosylcobalamin biosynthesis; adenosylcobalamin from cob(II)yrinate a,c-diamide: step 5/7.</text>
</comment>
<evidence type="ECO:0000256" key="13">
    <source>
        <dbReference type="ARBA" id="ARBA00023134"/>
    </source>
</evidence>
<dbReference type="EC" id="2.7.1.156" evidence="14"/>
<dbReference type="CDD" id="cd00544">
    <property type="entry name" value="CobU"/>
    <property type="match status" value="1"/>
</dbReference>
<comment type="pathway">
    <text evidence="5 14">Cofactor biosynthesis; adenosylcobalamin biosynthesis; adenosylcobalamin from cob(II)yrinate a,c-diamide: step 6/7.</text>
</comment>
<evidence type="ECO:0000256" key="14">
    <source>
        <dbReference type="PIRNR" id="PIRNR006135"/>
    </source>
</evidence>
<dbReference type="GO" id="GO:0043752">
    <property type="term" value="F:adenosylcobinamide kinase activity"/>
    <property type="evidence" value="ECO:0007669"/>
    <property type="project" value="UniProtKB-EC"/>
</dbReference>
<evidence type="ECO:0000313" key="17">
    <source>
        <dbReference type="EMBL" id="SDP35571.1"/>
    </source>
</evidence>
<keyword evidence="12 14" id="KW-0067">ATP-binding</keyword>
<evidence type="ECO:0000256" key="11">
    <source>
        <dbReference type="ARBA" id="ARBA00022777"/>
    </source>
</evidence>
<feature type="binding site" evidence="16">
    <location>
        <begin position="62"/>
        <end position="64"/>
    </location>
    <ligand>
        <name>GTP</name>
        <dbReference type="ChEBI" id="CHEBI:37565"/>
    </ligand>
</feature>
<keyword evidence="9 14" id="KW-0808">Transferase</keyword>
<proteinExistence type="inferred from homology"/>
<keyword evidence="13 14" id="KW-0342">GTP-binding</keyword>
<name>A0A1H0S167_9BURK</name>
<keyword evidence="17" id="KW-0548">Nucleotidyltransferase</keyword>
<dbReference type="PANTHER" id="PTHR34848:SF1">
    <property type="entry name" value="BIFUNCTIONAL ADENOSYLCOBALAMIN BIOSYNTHESIS PROTEIN COBU"/>
    <property type="match status" value="1"/>
</dbReference>
<dbReference type="GO" id="GO:0005525">
    <property type="term" value="F:GTP binding"/>
    <property type="evidence" value="ECO:0007669"/>
    <property type="project" value="UniProtKB-UniRule"/>
</dbReference>
<evidence type="ECO:0000256" key="10">
    <source>
        <dbReference type="ARBA" id="ARBA00022741"/>
    </source>
</evidence>
<comment type="catalytic activity">
    <reaction evidence="1 14">
        <text>adenosylcob(III)inamide + ATP = adenosylcob(III)inamide phosphate + ADP + H(+)</text>
        <dbReference type="Rhea" id="RHEA:15769"/>
        <dbReference type="ChEBI" id="CHEBI:2480"/>
        <dbReference type="ChEBI" id="CHEBI:15378"/>
        <dbReference type="ChEBI" id="CHEBI:30616"/>
        <dbReference type="ChEBI" id="CHEBI:58502"/>
        <dbReference type="ChEBI" id="CHEBI:456216"/>
        <dbReference type="EC" id="2.7.1.156"/>
    </reaction>
</comment>
<feature type="binding site" evidence="16">
    <location>
        <position position="93"/>
    </location>
    <ligand>
        <name>GTP</name>
        <dbReference type="ChEBI" id="CHEBI:37565"/>
    </ligand>
</feature>
<dbReference type="GO" id="GO:0008820">
    <property type="term" value="F:cobinamide phosphate guanylyltransferase activity"/>
    <property type="evidence" value="ECO:0007669"/>
    <property type="project" value="UniProtKB-UniRule"/>
</dbReference>